<dbReference type="InterPro" id="IPR000157">
    <property type="entry name" value="TIR_dom"/>
</dbReference>
<comment type="caution">
    <text evidence="3">The sequence shown here is derived from an EMBL/GenBank/DDBJ whole genome shotgun (WGS) entry which is preliminary data.</text>
</comment>
<organism evidence="3 4">
    <name type="scientific">Clavelina lepadiformis</name>
    <name type="common">Light-bulb sea squirt</name>
    <name type="synonym">Ascidia lepadiformis</name>
    <dbReference type="NCBI Taxonomy" id="159417"/>
    <lineage>
        <taxon>Eukaryota</taxon>
        <taxon>Metazoa</taxon>
        <taxon>Chordata</taxon>
        <taxon>Tunicata</taxon>
        <taxon>Ascidiacea</taxon>
        <taxon>Aplousobranchia</taxon>
        <taxon>Clavelinidae</taxon>
        <taxon>Clavelina</taxon>
    </lineage>
</organism>
<proteinExistence type="predicted"/>
<evidence type="ECO:0000259" key="2">
    <source>
        <dbReference type="PROSITE" id="PS50104"/>
    </source>
</evidence>
<dbReference type="PROSITE" id="PS50104">
    <property type="entry name" value="TIR"/>
    <property type="match status" value="1"/>
</dbReference>
<evidence type="ECO:0000313" key="3">
    <source>
        <dbReference type="EMBL" id="CAK8687305.1"/>
    </source>
</evidence>
<evidence type="ECO:0000256" key="1">
    <source>
        <dbReference type="SAM" id="MobiDB-lite"/>
    </source>
</evidence>
<feature type="region of interest" description="Disordered" evidence="1">
    <location>
        <begin position="186"/>
        <end position="241"/>
    </location>
</feature>
<dbReference type="SUPFAM" id="SSF52200">
    <property type="entry name" value="Toll/Interleukin receptor TIR domain"/>
    <property type="match status" value="1"/>
</dbReference>
<protein>
    <recommendedName>
        <fullName evidence="2">TIR domain-containing protein</fullName>
    </recommendedName>
</protein>
<reference evidence="3 4" key="1">
    <citation type="submission" date="2024-02" db="EMBL/GenBank/DDBJ databases">
        <authorList>
            <person name="Daric V."/>
            <person name="Darras S."/>
        </authorList>
    </citation>
    <scope>NUCLEOTIDE SEQUENCE [LARGE SCALE GENOMIC DNA]</scope>
</reference>
<feature type="region of interest" description="Disordered" evidence="1">
    <location>
        <begin position="44"/>
        <end position="84"/>
    </location>
</feature>
<feature type="domain" description="TIR" evidence="2">
    <location>
        <begin position="242"/>
        <end position="369"/>
    </location>
</feature>
<dbReference type="InterPro" id="IPR035897">
    <property type="entry name" value="Toll_tir_struct_dom_sf"/>
</dbReference>
<feature type="region of interest" description="Disordered" evidence="1">
    <location>
        <begin position="372"/>
        <end position="496"/>
    </location>
</feature>
<feature type="compositionally biased region" description="Low complexity" evidence="1">
    <location>
        <begin position="190"/>
        <end position="217"/>
    </location>
</feature>
<dbReference type="EMBL" id="CAWYQH010000104">
    <property type="protein sequence ID" value="CAK8687305.1"/>
    <property type="molecule type" value="Genomic_DNA"/>
</dbReference>
<dbReference type="Proteomes" id="UP001642483">
    <property type="component" value="Unassembled WGS sequence"/>
</dbReference>
<keyword evidence="4" id="KW-1185">Reference proteome</keyword>
<dbReference type="Gene3D" id="3.40.50.10140">
    <property type="entry name" value="Toll/interleukin-1 receptor homology (TIR) domain"/>
    <property type="match status" value="1"/>
</dbReference>
<dbReference type="PANTHER" id="PTHR46270:SF2">
    <property type="entry name" value="TIR DOMAIN-CONTAINING PROTEIN"/>
    <property type="match status" value="1"/>
</dbReference>
<dbReference type="PANTHER" id="PTHR46270">
    <property type="entry name" value="ARMADILLO-TYPE FOLD-RELATED"/>
    <property type="match status" value="1"/>
</dbReference>
<accession>A0ABP0G644</accession>
<feature type="compositionally biased region" description="Polar residues" evidence="1">
    <location>
        <begin position="394"/>
        <end position="472"/>
    </location>
</feature>
<dbReference type="Pfam" id="PF13676">
    <property type="entry name" value="TIR_2"/>
    <property type="match status" value="1"/>
</dbReference>
<name>A0ABP0G644_CLALP</name>
<sequence>MENSEASLSVVSRIDPGLIELASKMAESGVVPVTINYAPKIYHHDERQYQHHDQRQYRDNRKYKQKDIGDLKNIKPTQVKEKQINSLDSAKRFEPSIEQQDPVNHPFDPPQSNTQTQDPPDVTHPKQPIEANPQVEPHTDISEVTNQSNALNTEIPSTTFGNVDKQPTICRGEKKTSCVLEQTGFTQPKQPISASTSQTSAPSTSPSIANPPTTSSAEPYNPQATNSPCGPGANQHQDDNKGNQHIMISYNWNDSKDLVHKISDELSAAGYKVWIDKNEMRGDIYDKMYEAVDNAYLVLMFLSENYKLSENCQREGKLAADKRKRIIPIITQDNYKMDGWPALLVSGKLYYDFSKESFEDNFDKLIKEIDPPEVTHPKQPIQANPHVESKTDISELTNQTDALNTEVSSSENSSGIQTKQAMFSQAANTPANSDLARTSRQLDSSPETSPSLNVSLNTDQGSQLSNQPSTSRARMEPNKEIPSIKAPFNGKRFLFD</sequence>
<gene>
    <name evidence="3" type="ORF">CVLEPA_LOCUS19381</name>
</gene>
<feature type="region of interest" description="Disordered" evidence="1">
    <location>
        <begin position="98"/>
        <end position="141"/>
    </location>
</feature>
<evidence type="ECO:0000313" key="4">
    <source>
        <dbReference type="Proteomes" id="UP001642483"/>
    </source>
</evidence>